<evidence type="ECO:0000256" key="5">
    <source>
        <dbReference type="RuleBase" id="RU363032"/>
    </source>
</evidence>
<keyword evidence="2 5" id="KW-0812">Transmembrane</keyword>
<reference evidence="8" key="1">
    <citation type="journal article" date="2019" name="Int. J. Syst. Evol. Microbiol.">
        <title>The Global Catalogue of Microorganisms (GCM) 10K type strain sequencing project: providing services to taxonomists for standard genome sequencing and annotation.</title>
        <authorList>
            <consortium name="The Broad Institute Genomics Platform"/>
            <consortium name="The Broad Institute Genome Sequencing Center for Infectious Disease"/>
            <person name="Wu L."/>
            <person name="Ma J."/>
        </authorList>
    </citation>
    <scope>NUCLEOTIDE SEQUENCE [LARGE SCALE GENOMIC DNA]</scope>
    <source>
        <strain evidence="8">CCM 7043</strain>
    </source>
</reference>
<dbReference type="Pfam" id="PF00528">
    <property type="entry name" value="BPD_transp_1"/>
    <property type="match status" value="1"/>
</dbReference>
<name>A0ABW4V464_9MICO</name>
<evidence type="ECO:0000259" key="6">
    <source>
        <dbReference type="PROSITE" id="PS50928"/>
    </source>
</evidence>
<dbReference type="PANTHER" id="PTHR43759">
    <property type="entry name" value="TREHALOSE TRANSPORT SYSTEM PERMEASE PROTEIN SUGA"/>
    <property type="match status" value="1"/>
</dbReference>
<dbReference type="SUPFAM" id="SSF161098">
    <property type="entry name" value="MetI-like"/>
    <property type="match status" value="1"/>
</dbReference>
<dbReference type="Gene3D" id="1.10.3720.10">
    <property type="entry name" value="MetI-like"/>
    <property type="match status" value="1"/>
</dbReference>
<evidence type="ECO:0000313" key="8">
    <source>
        <dbReference type="Proteomes" id="UP001597338"/>
    </source>
</evidence>
<keyword evidence="4 5" id="KW-0472">Membrane</keyword>
<comment type="similarity">
    <text evidence="5">Belongs to the binding-protein-dependent transport system permease family.</text>
</comment>
<dbReference type="EMBL" id="JBHUHF010000001">
    <property type="protein sequence ID" value="MFD2024628.1"/>
    <property type="molecule type" value="Genomic_DNA"/>
</dbReference>
<dbReference type="PANTHER" id="PTHR43759:SF1">
    <property type="entry name" value="GLUCOSE IMPORT SYSTEM PERMEASE PROTEIN GLCT"/>
    <property type="match status" value="1"/>
</dbReference>
<evidence type="ECO:0000256" key="1">
    <source>
        <dbReference type="ARBA" id="ARBA00004141"/>
    </source>
</evidence>
<dbReference type="InterPro" id="IPR052730">
    <property type="entry name" value="Sugar_ABC_transporter"/>
</dbReference>
<feature type="transmembrane region" description="Helical" evidence="5">
    <location>
        <begin position="102"/>
        <end position="123"/>
    </location>
</feature>
<dbReference type="InterPro" id="IPR000515">
    <property type="entry name" value="MetI-like"/>
</dbReference>
<comment type="caution">
    <text evidence="7">The sequence shown here is derived from an EMBL/GenBank/DDBJ whole genome shotgun (WGS) entry which is preliminary data.</text>
</comment>
<accession>A0ABW4V464</accession>
<keyword evidence="3 5" id="KW-1133">Transmembrane helix</keyword>
<evidence type="ECO:0000256" key="2">
    <source>
        <dbReference type="ARBA" id="ARBA00022692"/>
    </source>
</evidence>
<keyword evidence="5" id="KW-0813">Transport</keyword>
<feature type="transmembrane region" description="Helical" evidence="5">
    <location>
        <begin position="196"/>
        <end position="217"/>
    </location>
</feature>
<keyword evidence="8" id="KW-1185">Reference proteome</keyword>
<dbReference type="RefSeq" id="WP_377196565.1">
    <property type="nucleotide sequence ID" value="NZ_JBHUHF010000001.1"/>
</dbReference>
<evidence type="ECO:0000313" key="7">
    <source>
        <dbReference type="EMBL" id="MFD2024628.1"/>
    </source>
</evidence>
<dbReference type="Proteomes" id="UP001597338">
    <property type="component" value="Unassembled WGS sequence"/>
</dbReference>
<dbReference type="InterPro" id="IPR035906">
    <property type="entry name" value="MetI-like_sf"/>
</dbReference>
<organism evidence="7 8">
    <name type="scientific">Promicromonospora aerolata</name>
    <dbReference type="NCBI Taxonomy" id="195749"/>
    <lineage>
        <taxon>Bacteria</taxon>
        <taxon>Bacillati</taxon>
        <taxon>Actinomycetota</taxon>
        <taxon>Actinomycetes</taxon>
        <taxon>Micrococcales</taxon>
        <taxon>Promicromonosporaceae</taxon>
        <taxon>Promicromonospora</taxon>
    </lineage>
</organism>
<dbReference type="CDD" id="cd06261">
    <property type="entry name" value="TM_PBP2"/>
    <property type="match status" value="1"/>
</dbReference>
<gene>
    <name evidence="7" type="ORF">ACFSL2_03805</name>
</gene>
<protein>
    <submittedName>
        <fullName evidence="7">ABC transporter permease subunit</fullName>
    </submittedName>
</protein>
<comment type="subcellular location">
    <subcellularLocation>
        <location evidence="5">Cell membrane</location>
        <topology evidence="5">Multi-pass membrane protein</topology>
    </subcellularLocation>
    <subcellularLocation>
        <location evidence="1">Membrane</location>
        <topology evidence="1">Multi-pass membrane protein</topology>
    </subcellularLocation>
</comment>
<proteinExistence type="inferred from homology"/>
<feature type="domain" description="ABC transmembrane type-1" evidence="6">
    <location>
        <begin position="66"/>
        <end position="271"/>
    </location>
</feature>
<evidence type="ECO:0000256" key="3">
    <source>
        <dbReference type="ARBA" id="ARBA00022989"/>
    </source>
</evidence>
<sequence>MSRRTASPRRAALLVLPALLPTVVVLGVGLGAAVIQSLGLVPLVGEPELTLDAYRALTWDDVLAGLGVSVFIATTSTSLALLLGMTAAVLVQRSRIGSLATVAAAVVPIPHLVGAAAIGLLLADSGLVARLVGAQPGTFPALVGGPWWVAVVLEFAWKEAAFVAVVVLGSLAATERDLDEAAAGLGAGPWQRLRRVTLPLAAPALVVSGTISFAYVVGNYEVAWLLGRTYPEPLAVLAFRLFSDTDLTMRPQALAVAVLTVGVASAALVAGAALLRRVAVLR</sequence>
<evidence type="ECO:0000256" key="4">
    <source>
        <dbReference type="ARBA" id="ARBA00023136"/>
    </source>
</evidence>
<feature type="transmembrane region" description="Helical" evidence="5">
    <location>
        <begin position="253"/>
        <end position="275"/>
    </location>
</feature>
<dbReference type="PROSITE" id="PS50928">
    <property type="entry name" value="ABC_TM1"/>
    <property type="match status" value="1"/>
</dbReference>
<feature type="transmembrane region" description="Helical" evidence="5">
    <location>
        <begin position="155"/>
        <end position="175"/>
    </location>
</feature>
<feature type="transmembrane region" description="Helical" evidence="5">
    <location>
        <begin position="62"/>
        <end position="90"/>
    </location>
</feature>